<proteinExistence type="predicted"/>
<feature type="region of interest" description="Disordered" evidence="1">
    <location>
        <begin position="377"/>
        <end position="445"/>
    </location>
</feature>
<organism evidence="3 4">
    <name type="scientific">Fusarium equiseti</name>
    <name type="common">Fusarium scirpi</name>
    <dbReference type="NCBI Taxonomy" id="61235"/>
    <lineage>
        <taxon>Eukaryota</taxon>
        <taxon>Fungi</taxon>
        <taxon>Dikarya</taxon>
        <taxon>Ascomycota</taxon>
        <taxon>Pezizomycotina</taxon>
        <taxon>Sordariomycetes</taxon>
        <taxon>Hypocreomycetidae</taxon>
        <taxon>Hypocreales</taxon>
        <taxon>Nectriaceae</taxon>
        <taxon>Fusarium</taxon>
        <taxon>Fusarium incarnatum-equiseti species complex</taxon>
    </lineage>
</organism>
<dbReference type="EMBL" id="CAJSTJ010000122">
    <property type="protein sequence ID" value="CAG7558120.1"/>
    <property type="molecule type" value="Genomic_DNA"/>
</dbReference>
<name>A0A8J2IIS5_FUSEQ</name>
<evidence type="ECO:0000256" key="1">
    <source>
        <dbReference type="SAM" id="MobiDB-lite"/>
    </source>
</evidence>
<sequence>MINSAKPSKVFISESVSLSFTTPVEEETITSTILSIVPTAPFTSTTGIPGIPPGGRAVIFRVIVDDQEDTRGVQKRDVGGFVGTQTEDCNAADTFRLVEGQLIDDDVPIYYAGEDFKPLRGQQGAIPRGAITKLFASQDGALSFRNPNLPNGEANFCQDPADGQVYITFTSAPANCVPVRLSVVDAQLCDEEGAVESTTLQSQSFPISTEASIPSTASSGIPKNPKTTAGSSGLPPIVPTSRLQTRSDFIPPPIVPTSRLQTSSFRFSNTSTFSNPPAVSSEQVEPTFISLETTSTIEPVLPGPTTSEVLSFSSEAATQPADTSIVSSFSTDILSTETLSTDIPIESDDTTIPQTAASSDMEIDSTTTTGVVVTTEAITSTEEATTTEDTATSEATSTTTANTSTVDETNTSTEASTESDTPTTTEEPTTTDAFETTTEAETTTTEAAATCQSVLANPTPVSQADIDDEGADFLIAEFPLGLFEDTFENVVISPFGMLTLTNGQGVDLSVNQDIPASQVDPVALFPYWDSFEPRNDKYDITYEYTDDRNFGRVFIVNYCMFSTAASTKPNHFTITFYKNYRGYIRVMYYQTENMGGSASIGVQNTVVSMFLKNSFNEAVIQDRTIIIFDTRAGIESISTGSF</sequence>
<dbReference type="InterPro" id="IPR057230">
    <property type="entry name" value="DUF7908"/>
</dbReference>
<evidence type="ECO:0000259" key="2">
    <source>
        <dbReference type="Pfam" id="PF25485"/>
    </source>
</evidence>
<feature type="compositionally biased region" description="Polar residues" evidence="1">
    <location>
        <begin position="200"/>
        <end position="231"/>
    </location>
</feature>
<protein>
    <recommendedName>
        <fullName evidence="2">DUF7908 domain-containing protein</fullName>
    </recommendedName>
</protein>
<dbReference type="AlphaFoldDB" id="A0A8J2IIS5"/>
<evidence type="ECO:0000313" key="3">
    <source>
        <dbReference type="EMBL" id="CAG7558120.1"/>
    </source>
</evidence>
<evidence type="ECO:0000313" key="4">
    <source>
        <dbReference type="Proteomes" id="UP000693738"/>
    </source>
</evidence>
<dbReference type="Proteomes" id="UP000693738">
    <property type="component" value="Unassembled WGS sequence"/>
</dbReference>
<dbReference type="Pfam" id="PF25485">
    <property type="entry name" value="DUF7908"/>
    <property type="match status" value="1"/>
</dbReference>
<gene>
    <name evidence="3" type="ORF">FEQUK3_LOCUS3849</name>
</gene>
<feature type="domain" description="DUF7908" evidence="2">
    <location>
        <begin position="70"/>
        <end position="186"/>
    </location>
</feature>
<accession>A0A8J2IIS5</accession>
<reference evidence="3" key="1">
    <citation type="submission" date="2021-05" db="EMBL/GenBank/DDBJ databases">
        <authorList>
            <person name="Khan N."/>
        </authorList>
    </citation>
    <scope>NUCLEOTIDE SEQUENCE</scope>
</reference>
<comment type="caution">
    <text evidence="3">The sequence shown here is derived from an EMBL/GenBank/DDBJ whole genome shotgun (WGS) entry which is preliminary data.</text>
</comment>
<feature type="region of interest" description="Disordered" evidence="1">
    <location>
        <begin position="200"/>
        <end position="254"/>
    </location>
</feature>